<keyword evidence="5" id="KW-0614">Plasmid</keyword>
<dbReference type="AlphaFoldDB" id="A0A6G9D4N4"/>
<accession>A0A6G9D4N4</accession>
<evidence type="ECO:0000256" key="2">
    <source>
        <dbReference type="ARBA" id="ARBA00023295"/>
    </source>
</evidence>
<reference evidence="5 6" key="1">
    <citation type="submission" date="2020-03" db="EMBL/GenBank/DDBJ databases">
        <title>Screen low temperature-resistant strains for efficient degradation of petroleum hydrocarbons under the low temperature.</title>
        <authorList>
            <person name="Wang Y."/>
            <person name="Chen J."/>
        </authorList>
    </citation>
    <scope>NUCLEOTIDE SEQUENCE [LARGE SCALE GENOMIC DNA]</scope>
    <source>
        <strain evidence="5 6">KB1</strain>
        <plasmid evidence="5 6">plas4</plasmid>
    </source>
</reference>
<dbReference type="PANTHER" id="PTHR12304">
    <property type="entry name" value="INOSINE-URIDINE PREFERRING NUCLEOSIDE HYDROLASE"/>
    <property type="match status" value="1"/>
</dbReference>
<feature type="domain" description="Inosine/uridine-preferring nucleoside hydrolase" evidence="4">
    <location>
        <begin position="2"/>
        <end position="254"/>
    </location>
</feature>
<keyword evidence="1 5" id="KW-0378">Hydrolase</keyword>
<evidence type="ECO:0000256" key="1">
    <source>
        <dbReference type="ARBA" id="ARBA00022801"/>
    </source>
</evidence>
<dbReference type="SUPFAM" id="SSF53590">
    <property type="entry name" value="Nucleoside hydrolase"/>
    <property type="match status" value="1"/>
</dbReference>
<gene>
    <name evidence="5" type="ORF">G9444_6809</name>
</gene>
<dbReference type="InterPro" id="IPR001910">
    <property type="entry name" value="Inosine/uridine_hydrolase_dom"/>
</dbReference>
<organism evidence="5 6">
    <name type="scientific">Rhodococcus erythropolis</name>
    <name type="common">Arthrobacter picolinophilus</name>
    <dbReference type="NCBI Taxonomy" id="1833"/>
    <lineage>
        <taxon>Bacteria</taxon>
        <taxon>Bacillati</taxon>
        <taxon>Actinomycetota</taxon>
        <taxon>Actinomycetes</taxon>
        <taxon>Mycobacteriales</taxon>
        <taxon>Nocardiaceae</taxon>
        <taxon>Rhodococcus</taxon>
        <taxon>Rhodococcus erythropolis group</taxon>
    </lineage>
</organism>
<dbReference type="GO" id="GO:0005829">
    <property type="term" value="C:cytosol"/>
    <property type="evidence" value="ECO:0007669"/>
    <property type="project" value="TreeGrafter"/>
</dbReference>
<evidence type="ECO:0000256" key="3">
    <source>
        <dbReference type="SAM" id="MobiDB-lite"/>
    </source>
</evidence>
<dbReference type="EMBL" id="CP050127">
    <property type="protein sequence ID" value="QIP44052.1"/>
    <property type="molecule type" value="Genomic_DNA"/>
</dbReference>
<proteinExistence type="predicted"/>
<sequence>MTTTWGNCTAEEAAANARFVLSLATSDDVPVVAGSMPASSWQRGSAHGRDGLGDTEQPRKPWSGPVGAPEKIVQFARENAGTAELLCIGPLTNLATALTLEPNLPQQLRHVVVMAGHGDKKNDWLQTVGDTNTRHDPIAAQLVAESELAITWVGIDVTRQVLLDEGDFGTDVLGRTLRRIHDSYGAQRGAAYGYAPQVEWKVPAHDGVTAACLVDDLTARLTTFSGRMAVQGDSSGHVLRYAGPGHHRIADGIDASSVRAMLRSSLRWG</sequence>
<feature type="region of interest" description="Disordered" evidence="3">
    <location>
        <begin position="35"/>
        <end position="66"/>
    </location>
</feature>
<dbReference type="GO" id="GO:0008477">
    <property type="term" value="F:purine nucleosidase activity"/>
    <property type="evidence" value="ECO:0007669"/>
    <property type="project" value="TreeGrafter"/>
</dbReference>
<dbReference type="Pfam" id="PF01156">
    <property type="entry name" value="IU_nuc_hydro"/>
    <property type="match status" value="1"/>
</dbReference>
<dbReference type="InterPro" id="IPR036452">
    <property type="entry name" value="Ribo_hydro-like"/>
</dbReference>
<protein>
    <submittedName>
        <fullName evidence="5">Nucleoside hydrolase</fullName>
    </submittedName>
</protein>
<evidence type="ECO:0000313" key="6">
    <source>
        <dbReference type="Proteomes" id="UP000502345"/>
    </source>
</evidence>
<dbReference type="Proteomes" id="UP000502345">
    <property type="component" value="Plasmid plas4"/>
</dbReference>
<evidence type="ECO:0000259" key="4">
    <source>
        <dbReference type="Pfam" id="PF01156"/>
    </source>
</evidence>
<dbReference type="GO" id="GO:0006152">
    <property type="term" value="P:purine nucleoside catabolic process"/>
    <property type="evidence" value="ECO:0007669"/>
    <property type="project" value="TreeGrafter"/>
</dbReference>
<keyword evidence="2" id="KW-0326">Glycosidase</keyword>
<dbReference type="PANTHER" id="PTHR12304:SF4">
    <property type="entry name" value="URIDINE NUCLEOSIDASE"/>
    <property type="match status" value="1"/>
</dbReference>
<geneLocation type="plasmid" evidence="5 6">
    <name>plas4</name>
</geneLocation>
<name>A0A6G9D4N4_RHOER</name>
<evidence type="ECO:0000313" key="5">
    <source>
        <dbReference type="EMBL" id="QIP44052.1"/>
    </source>
</evidence>
<dbReference type="Gene3D" id="3.90.245.10">
    <property type="entry name" value="Ribonucleoside hydrolase-like"/>
    <property type="match status" value="1"/>
</dbReference>
<feature type="compositionally biased region" description="Basic and acidic residues" evidence="3">
    <location>
        <begin position="47"/>
        <end position="59"/>
    </location>
</feature>
<dbReference type="InterPro" id="IPR023186">
    <property type="entry name" value="IUNH"/>
</dbReference>